<dbReference type="InterPro" id="IPR008972">
    <property type="entry name" value="Cupredoxin"/>
</dbReference>
<keyword evidence="2" id="KW-1133">Transmembrane helix</keyword>
<dbReference type="GO" id="GO:0016491">
    <property type="term" value="F:oxidoreductase activity"/>
    <property type="evidence" value="ECO:0007669"/>
    <property type="project" value="InterPro"/>
</dbReference>
<dbReference type="EMBL" id="ASPP01023658">
    <property type="protein sequence ID" value="ETO10109.1"/>
    <property type="molecule type" value="Genomic_DNA"/>
</dbReference>
<dbReference type="Pfam" id="PF07731">
    <property type="entry name" value="Cu-oxidase_2"/>
    <property type="match status" value="1"/>
</dbReference>
<dbReference type="AlphaFoldDB" id="X6M871"/>
<name>X6M871_RETFI</name>
<evidence type="ECO:0000259" key="3">
    <source>
        <dbReference type="Pfam" id="PF07731"/>
    </source>
</evidence>
<dbReference type="InterPro" id="IPR011706">
    <property type="entry name" value="Cu-oxidase_C"/>
</dbReference>
<keyword evidence="1" id="KW-0479">Metal-binding</keyword>
<keyword evidence="2" id="KW-0472">Membrane</keyword>
<reference evidence="4 5" key="1">
    <citation type="journal article" date="2013" name="Curr. Biol.">
        <title>The Genome of the Foraminiferan Reticulomyxa filosa.</title>
        <authorList>
            <person name="Glockner G."/>
            <person name="Hulsmann N."/>
            <person name="Schleicher M."/>
            <person name="Noegel A.A."/>
            <person name="Eichinger L."/>
            <person name="Gallinger C."/>
            <person name="Pawlowski J."/>
            <person name="Sierra R."/>
            <person name="Euteneuer U."/>
            <person name="Pillet L."/>
            <person name="Moustafa A."/>
            <person name="Platzer M."/>
            <person name="Groth M."/>
            <person name="Szafranski K."/>
            <person name="Schliwa M."/>
        </authorList>
    </citation>
    <scope>NUCLEOTIDE SEQUENCE [LARGE SCALE GENOMIC DNA]</scope>
</reference>
<evidence type="ECO:0000313" key="5">
    <source>
        <dbReference type="Proteomes" id="UP000023152"/>
    </source>
</evidence>
<dbReference type="Gene3D" id="2.60.40.420">
    <property type="entry name" value="Cupredoxins - blue copper proteins"/>
    <property type="match status" value="1"/>
</dbReference>
<evidence type="ECO:0000313" key="4">
    <source>
        <dbReference type="EMBL" id="ETO10109.1"/>
    </source>
</evidence>
<accession>X6M871</accession>
<sequence length="337" mass="37580">MGGRAEIITKCSAAGSYKVKIVDRHKNETIQYYASCLPSYTVKATLFTIEVNTSSAGGSSIDPMALKFPSKTGYIEDTANADANDTACTNYDATKVFDKSVPPHYLGWTINPDPLSSDNKVCSKYDFTFPNGDQATIYGRLFGLNGQYFRHDVSLATLEFNKTYQMDIGFFPHPFHHHINPFQFAKDLVFGFLGQKGEWRDVVSTSLCNISNSTEVSSAVVRVRTRDFKGNVVMHCHYLPHEDRGLMGYYIINDTCTKSDHFLPVTPVGSEQCGTPNVGKFCQNLPSGSLTINSLSAIMFALFMGSFFLYIQTLNVYVPTKFGYIFLKILIKYSALK</sequence>
<keyword evidence="5" id="KW-1185">Reference proteome</keyword>
<comment type="caution">
    <text evidence="4">The sequence shown here is derived from an EMBL/GenBank/DDBJ whole genome shotgun (WGS) entry which is preliminary data.</text>
</comment>
<protein>
    <submittedName>
        <fullName evidence="4">Multicopper oxidase family</fullName>
    </submittedName>
</protein>
<dbReference type="OrthoDB" id="508325at2759"/>
<dbReference type="GO" id="GO:0005507">
    <property type="term" value="F:copper ion binding"/>
    <property type="evidence" value="ECO:0007669"/>
    <property type="project" value="InterPro"/>
</dbReference>
<feature type="domain" description="Plastocyanin-like" evidence="3">
    <location>
        <begin position="138"/>
        <end position="253"/>
    </location>
</feature>
<evidence type="ECO:0000256" key="2">
    <source>
        <dbReference type="SAM" id="Phobius"/>
    </source>
</evidence>
<dbReference type="PROSITE" id="PS00080">
    <property type="entry name" value="MULTICOPPER_OXIDASE2"/>
    <property type="match status" value="1"/>
</dbReference>
<proteinExistence type="predicted"/>
<keyword evidence="2" id="KW-0812">Transmembrane</keyword>
<dbReference type="SUPFAM" id="SSF49503">
    <property type="entry name" value="Cupredoxins"/>
    <property type="match status" value="1"/>
</dbReference>
<dbReference type="Proteomes" id="UP000023152">
    <property type="component" value="Unassembled WGS sequence"/>
</dbReference>
<dbReference type="InterPro" id="IPR002355">
    <property type="entry name" value="Cu_oxidase_Cu_BS"/>
</dbReference>
<gene>
    <name evidence="4" type="ORF">RFI_27269</name>
</gene>
<feature type="transmembrane region" description="Helical" evidence="2">
    <location>
        <begin position="290"/>
        <end position="311"/>
    </location>
</feature>
<organism evidence="4 5">
    <name type="scientific">Reticulomyxa filosa</name>
    <dbReference type="NCBI Taxonomy" id="46433"/>
    <lineage>
        <taxon>Eukaryota</taxon>
        <taxon>Sar</taxon>
        <taxon>Rhizaria</taxon>
        <taxon>Retaria</taxon>
        <taxon>Foraminifera</taxon>
        <taxon>Monothalamids</taxon>
        <taxon>Reticulomyxidae</taxon>
        <taxon>Reticulomyxa</taxon>
    </lineage>
</organism>
<evidence type="ECO:0000256" key="1">
    <source>
        <dbReference type="ARBA" id="ARBA00022723"/>
    </source>
</evidence>